<dbReference type="RefSeq" id="WP_153724887.1">
    <property type="nucleotide sequence ID" value="NZ_CP045875.1"/>
</dbReference>
<dbReference type="OrthoDB" id="2375806at2"/>
<name>A0A5Q2N5L4_9FIRM</name>
<proteinExistence type="predicted"/>
<reference evidence="2" key="1">
    <citation type="submission" date="2019-11" db="EMBL/GenBank/DDBJ databases">
        <title>Genome sequence of Heliorestis convoluta strain HH, an alkaliphilic and minimalistic phototrophic bacterium from a soda lake in Egypt.</title>
        <authorList>
            <person name="Dewey E.D."/>
            <person name="Stokes L.M."/>
            <person name="Burchell B.M."/>
            <person name="Shaffer K.N."/>
            <person name="Huntington A.M."/>
            <person name="Baker J.M."/>
            <person name="Nadendla S."/>
            <person name="Giglio M.G."/>
            <person name="Touchman J.W."/>
            <person name="Blankenship R.E."/>
            <person name="Madigan M.T."/>
            <person name="Sattley W.M."/>
        </authorList>
    </citation>
    <scope>NUCLEOTIDE SEQUENCE [LARGE SCALE GENOMIC DNA]</scope>
    <source>
        <strain evidence="2">HH</strain>
    </source>
</reference>
<dbReference type="EMBL" id="CP045875">
    <property type="protein sequence ID" value="QGG47530.1"/>
    <property type="molecule type" value="Genomic_DNA"/>
</dbReference>
<dbReference type="AlphaFoldDB" id="A0A5Q2N5L4"/>
<organism evidence="1 2">
    <name type="scientific">Heliorestis convoluta</name>
    <dbReference type="NCBI Taxonomy" id="356322"/>
    <lineage>
        <taxon>Bacteria</taxon>
        <taxon>Bacillati</taxon>
        <taxon>Bacillota</taxon>
        <taxon>Clostridia</taxon>
        <taxon>Eubacteriales</taxon>
        <taxon>Heliobacteriaceae</taxon>
        <taxon>Heliorestis</taxon>
    </lineage>
</organism>
<accession>A0A5Q2N5L4</accession>
<gene>
    <name evidence="1" type="ORF">FTV88_1383</name>
</gene>
<evidence type="ECO:0000313" key="1">
    <source>
        <dbReference type="EMBL" id="QGG47530.1"/>
    </source>
</evidence>
<evidence type="ECO:0000313" key="2">
    <source>
        <dbReference type="Proteomes" id="UP000366051"/>
    </source>
</evidence>
<dbReference type="Proteomes" id="UP000366051">
    <property type="component" value="Chromosome"/>
</dbReference>
<dbReference type="KEGG" id="hcv:FTV88_1383"/>
<keyword evidence="2" id="KW-1185">Reference proteome</keyword>
<protein>
    <submittedName>
        <fullName evidence="1">Uncharacterized protein</fullName>
    </submittedName>
</protein>
<sequence length="125" mass="13444">MPESSILAYFSQADAAEDATKHLKQAGFEIVQLDNFHHFPEPQTAERYFNPLTGDERLSVTALTEGIEGGDDTSPLAAAMPTSSGMADNSTMITGENYIVTVVCDKKRTKEAEQLLASYGGKVGV</sequence>